<dbReference type="EMBL" id="CP133618">
    <property type="protein sequence ID" value="WMV38798.1"/>
    <property type="molecule type" value="Genomic_DNA"/>
</dbReference>
<evidence type="ECO:0000313" key="3">
    <source>
        <dbReference type="Proteomes" id="UP001234989"/>
    </source>
</evidence>
<reference evidence="2" key="1">
    <citation type="submission" date="2023-08" db="EMBL/GenBank/DDBJ databases">
        <title>A de novo genome assembly of Solanum verrucosum Schlechtendal, a Mexican diploid species geographically isolated from the other diploid A-genome species in potato relatives.</title>
        <authorList>
            <person name="Hosaka K."/>
        </authorList>
    </citation>
    <scope>NUCLEOTIDE SEQUENCE</scope>
    <source>
        <tissue evidence="2">Young leaves</tissue>
    </source>
</reference>
<dbReference type="InterPro" id="IPR044730">
    <property type="entry name" value="RNase_H-like_dom_plant"/>
</dbReference>
<dbReference type="Pfam" id="PF13456">
    <property type="entry name" value="RVT_3"/>
    <property type="match status" value="1"/>
</dbReference>
<protein>
    <recommendedName>
        <fullName evidence="1">RNase H type-1 domain-containing protein</fullName>
    </recommendedName>
</protein>
<dbReference type="InterPro" id="IPR002156">
    <property type="entry name" value="RNaseH_domain"/>
</dbReference>
<dbReference type="PANTHER" id="PTHR47723:SF24">
    <property type="entry name" value="RNASE H TYPE-1 DOMAIN-CONTAINING PROTEIN"/>
    <property type="match status" value="1"/>
</dbReference>
<dbReference type="GO" id="GO:0004523">
    <property type="term" value="F:RNA-DNA hybrid ribonuclease activity"/>
    <property type="evidence" value="ECO:0007669"/>
    <property type="project" value="InterPro"/>
</dbReference>
<keyword evidence="3" id="KW-1185">Reference proteome</keyword>
<accession>A0AAF0U3T4</accession>
<dbReference type="PANTHER" id="PTHR47723">
    <property type="entry name" value="OS05G0353850 PROTEIN"/>
    <property type="match status" value="1"/>
</dbReference>
<organism evidence="2 3">
    <name type="scientific">Solanum verrucosum</name>
    <dbReference type="NCBI Taxonomy" id="315347"/>
    <lineage>
        <taxon>Eukaryota</taxon>
        <taxon>Viridiplantae</taxon>
        <taxon>Streptophyta</taxon>
        <taxon>Embryophyta</taxon>
        <taxon>Tracheophyta</taxon>
        <taxon>Spermatophyta</taxon>
        <taxon>Magnoliopsida</taxon>
        <taxon>eudicotyledons</taxon>
        <taxon>Gunneridae</taxon>
        <taxon>Pentapetalae</taxon>
        <taxon>asterids</taxon>
        <taxon>lamiids</taxon>
        <taxon>Solanales</taxon>
        <taxon>Solanaceae</taxon>
        <taxon>Solanoideae</taxon>
        <taxon>Solaneae</taxon>
        <taxon>Solanum</taxon>
    </lineage>
</organism>
<dbReference type="AlphaFoldDB" id="A0AAF0U3T4"/>
<evidence type="ECO:0000313" key="2">
    <source>
        <dbReference type="EMBL" id="WMV38798.1"/>
    </source>
</evidence>
<sequence length="324" mass="37747">MVKSIRVSHAWKKMIQVRDEIEHDIWWQIKAGDVSFWFDNWTKLGALYYIEEKGEIDDEIEVRELIEQGSWNIQRLRSMLSEEMVQFIMESFVPMIIEGKKDKTWWMGSSSGNFTIPRNWEGMLGVMNEYKPKLHYHTVCWGLPQEGGVKCNTDGASKGNPGESAYRFCVRNQARNLMYAEACKIGIRTNMEAETMAILKSLRYCKIKKINKVLIETDSLGVIKMIRNEWTIPSNHAKEMEEIQEIIENIQVDTTHVFREANQLADKLVNEAYTHTGLKQWENFQQLSSECKSILKADKPGIPTLRIKTRKIRVQQNNHDNVQS</sequence>
<dbReference type="Proteomes" id="UP001234989">
    <property type="component" value="Chromosome 7"/>
</dbReference>
<feature type="domain" description="RNase H type-1" evidence="1">
    <location>
        <begin position="145"/>
        <end position="274"/>
    </location>
</feature>
<dbReference type="InterPro" id="IPR036397">
    <property type="entry name" value="RNaseH_sf"/>
</dbReference>
<dbReference type="PROSITE" id="PS50879">
    <property type="entry name" value="RNASE_H_1"/>
    <property type="match status" value="1"/>
</dbReference>
<evidence type="ECO:0000259" key="1">
    <source>
        <dbReference type="PROSITE" id="PS50879"/>
    </source>
</evidence>
<dbReference type="GO" id="GO:0003676">
    <property type="term" value="F:nucleic acid binding"/>
    <property type="evidence" value="ECO:0007669"/>
    <property type="project" value="InterPro"/>
</dbReference>
<name>A0AAF0U3T4_SOLVR</name>
<dbReference type="Gene3D" id="3.30.420.10">
    <property type="entry name" value="Ribonuclease H-like superfamily/Ribonuclease H"/>
    <property type="match status" value="1"/>
</dbReference>
<dbReference type="InterPro" id="IPR053151">
    <property type="entry name" value="RNase_H-like"/>
</dbReference>
<dbReference type="InterPro" id="IPR012337">
    <property type="entry name" value="RNaseH-like_sf"/>
</dbReference>
<proteinExistence type="predicted"/>
<dbReference type="CDD" id="cd06222">
    <property type="entry name" value="RNase_H_like"/>
    <property type="match status" value="1"/>
</dbReference>
<dbReference type="SUPFAM" id="SSF53098">
    <property type="entry name" value="Ribonuclease H-like"/>
    <property type="match status" value="1"/>
</dbReference>
<gene>
    <name evidence="2" type="ORF">MTR67_032183</name>
</gene>